<dbReference type="GO" id="GO:0006999">
    <property type="term" value="P:nuclear pore organization"/>
    <property type="evidence" value="ECO:0007669"/>
    <property type="project" value="TreeGrafter"/>
</dbReference>
<keyword evidence="10" id="KW-0906">Nuclear pore complex</keyword>
<dbReference type="GO" id="GO:0030674">
    <property type="term" value="F:protein-macromolecule adaptor activity"/>
    <property type="evidence" value="ECO:0007669"/>
    <property type="project" value="TreeGrafter"/>
</dbReference>
<feature type="compositionally biased region" description="Pro residues" evidence="13">
    <location>
        <begin position="413"/>
        <end position="430"/>
    </location>
</feature>
<evidence type="ECO:0000256" key="13">
    <source>
        <dbReference type="SAM" id="MobiDB-lite"/>
    </source>
</evidence>
<dbReference type="PANTHER" id="PTHR13269">
    <property type="entry name" value="NUCLEOPORIN NDC1"/>
    <property type="match status" value="1"/>
</dbReference>
<accession>A0AAD5YAM0</accession>
<keyword evidence="9" id="KW-0811">Translocation</keyword>
<organism evidence="15 16">
    <name type="scientific">Meripilus lineatus</name>
    <dbReference type="NCBI Taxonomy" id="2056292"/>
    <lineage>
        <taxon>Eukaryota</taxon>
        <taxon>Fungi</taxon>
        <taxon>Dikarya</taxon>
        <taxon>Basidiomycota</taxon>
        <taxon>Agaricomycotina</taxon>
        <taxon>Agaricomycetes</taxon>
        <taxon>Polyporales</taxon>
        <taxon>Meripilaceae</taxon>
        <taxon>Meripilus</taxon>
    </lineage>
</organism>
<dbReference type="GO" id="GO:0070631">
    <property type="term" value="P:spindle pole body localization"/>
    <property type="evidence" value="ECO:0007669"/>
    <property type="project" value="TreeGrafter"/>
</dbReference>
<dbReference type="GO" id="GO:0015031">
    <property type="term" value="P:protein transport"/>
    <property type="evidence" value="ECO:0007669"/>
    <property type="project" value="UniProtKB-KW"/>
</dbReference>
<evidence type="ECO:0000256" key="8">
    <source>
        <dbReference type="ARBA" id="ARBA00022989"/>
    </source>
</evidence>
<dbReference type="GO" id="GO:0051028">
    <property type="term" value="P:mRNA transport"/>
    <property type="evidence" value="ECO:0007669"/>
    <property type="project" value="UniProtKB-KW"/>
</dbReference>
<feature type="region of interest" description="Disordered" evidence="13">
    <location>
        <begin position="410"/>
        <end position="432"/>
    </location>
</feature>
<gene>
    <name evidence="15" type="ORF">NLI96_g9046</name>
</gene>
<keyword evidence="7" id="KW-0653">Protein transport</keyword>
<keyword evidence="16" id="KW-1185">Reference proteome</keyword>
<dbReference type="Proteomes" id="UP001212997">
    <property type="component" value="Unassembled WGS sequence"/>
</dbReference>
<evidence type="ECO:0000313" key="15">
    <source>
        <dbReference type="EMBL" id="KAJ3479451.1"/>
    </source>
</evidence>
<dbReference type="GO" id="GO:0005816">
    <property type="term" value="C:spindle pole body"/>
    <property type="evidence" value="ECO:0007669"/>
    <property type="project" value="TreeGrafter"/>
</dbReference>
<evidence type="ECO:0000256" key="14">
    <source>
        <dbReference type="SAM" id="Phobius"/>
    </source>
</evidence>
<evidence type="ECO:0000256" key="2">
    <source>
        <dbReference type="ARBA" id="ARBA00004567"/>
    </source>
</evidence>
<evidence type="ECO:0000313" key="16">
    <source>
        <dbReference type="Proteomes" id="UP001212997"/>
    </source>
</evidence>
<evidence type="ECO:0000256" key="4">
    <source>
        <dbReference type="ARBA" id="ARBA00022448"/>
    </source>
</evidence>
<dbReference type="AlphaFoldDB" id="A0AAD5YAM0"/>
<name>A0AAD5YAM0_9APHY</name>
<keyword evidence="4" id="KW-0813">Transport</keyword>
<dbReference type="Pfam" id="PF09531">
    <property type="entry name" value="Ndc1_Nup"/>
    <property type="match status" value="1"/>
</dbReference>
<evidence type="ECO:0000256" key="3">
    <source>
        <dbReference type="ARBA" id="ARBA00005760"/>
    </source>
</evidence>
<feature type="transmembrane region" description="Helical" evidence="14">
    <location>
        <begin position="84"/>
        <end position="104"/>
    </location>
</feature>
<protein>
    <recommendedName>
        <fullName evidence="17">Nucleoporin NDC1</fullName>
    </recommendedName>
</protein>
<keyword evidence="8 14" id="KW-1133">Transmembrane helix</keyword>
<evidence type="ECO:0000256" key="12">
    <source>
        <dbReference type="ARBA" id="ARBA00023242"/>
    </source>
</evidence>
<evidence type="ECO:0000256" key="6">
    <source>
        <dbReference type="ARBA" id="ARBA00022816"/>
    </source>
</evidence>
<evidence type="ECO:0000256" key="10">
    <source>
        <dbReference type="ARBA" id="ARBA00023132"/>
    </source>
</evidence>
<evidence type="ECO:0000256" key="9">
    <source>
        <dbReference type="ARBA" id="ARBA00023010"/>
    </source>
</evidence>
<proteinExistence type="inferred from homology"/>
<dbReference type="GO" id="GO:0031965">
    <property type="term" value="C:nuclear membrane"/>
    <property type="evidence" value="ECO:0007669"/>
    <property type="project" value="UniProtKB-SubCell"/>
</dbReference>
<evidence type="ECO:0000256" key="1">
    <source>
        <dbReference type="ARBA" id="ARBA00004232"/>
    </source>
</evidence>
<feature type="transmembrane region" description="Helical" evidence="14">
    <location>
        <begin position="224"/>
        <end position="244"/>
    </location>
</feature>
<comment type="caution">
    <text evidence="15">The sequence shown here is derived from an EMBL/GenBank/DDBJ whole genome shotgun (WGS) entry which is preliminary data.</text>
</comment>
<feature type="transmembrane region" description="Helical" evidence="14">
    <location>
        <begin position="46"/>
        <end position="64"/>
    </location>
</feature>
<dbReference type="PANTHER" id="PTHR13269:SF6">
    <property type="entry name" value="NUCLEOPORIN NDC1"/>
    <property type="match status" value="1"/>
</dbReference>
<evidence type="ECO:0008006" key="17">
    <source>
        <dbReference type="Google" id="ProtNLM"/>
    </source>
</evidence>
<evidence type="ECO:0000256" key="7">
    <source>
        <dbReference type="ARBA" id="ARBA00022927"/>
    </source>
</evidence>
<evidence type="ECO:0000256" key="5">
    <source>
        <dbReference type="ARBA" id="ARBA00022692"/>
    </source>
</evidence>
<feature type="transmembrane region" description="Helical" evidence="14">
    <location>
        <begin position="184"/>
        <end position="203"/>
    </location>
</feature>
<keyword evidence="6" id="KW-0509">mRNA transport</keyword>
<reference evidence="15" key="1">
    <citation type="submission" date="2022-07" db="EMBL/GenBank/DDBJ databases">
        <title>Genome Sequence of Physisporinus lineatus.</title>
        <authorList>
            <person name="Buettner E."/>
        </authorList>
    </citation>
    <scope>NUCLEOTIDE SEQUENCE</scope>
    <source>
        <strain evidence="15">VT162</strain>
    </source>
</reference>
<evidence type="ECO:0000256" key="11">
    <source>
        <dbReference type="ARBA" id="ARBA00023136"/>
    </source>
</evidence>
<dbReference type="EMBL" id="JANAWD010000438">
    <property type="protein sequence ID" value="KAJ3479451.1"/>
    <property type="molecule type" value="Genomic_DNA"/>
</dbReference>
<feature type="transmembrane region" description="Helical" evidence="14">
    <location>
        <begin position="135"/>
        <end position="156"/>
    </location>
</feature>
<keyword evidence="5 14" id="KW-0812">Transmembrane</keyword>
<comment type="subcellular location">
    <subcellularLocation>
        <location evidence="1">Nucleus membrane</location>
        <topology evidence="1">Multi-pass membrane protein</topology>
    </subcellularLocation>
    <subcellularLocation>
        <location evidence="2">Nucleus</location>
        <location evidence="2">Nuclear pore complex</location>
    </subcellularLocation>
</comment>
<dbReference type="GO" id="GO:0070762">
    <property type="term" value="C:nuclear pore transmembrane ring"/>
    <property type="evidence" value="ECO:0007669"/>
    <property type="project" value="TreeGrafter"/>
</dbReference>
<keyword evidence="12" id="KW-0539">Nucleus</keyword>
<keyword evidence="11 14" id="KW-0472">Membrane</keyword>
<sequence>MSSPSTPIRAITSTLSLRSAPSIPPPSQTYEPLVKVVLRHRLLSQIFLYSSISTWAIVSLYSSWARGGPSNLGLVGFLVNPLSPLTLIFAITTWGIGVLPVIVFRKLYLTASPTNAASPSQSFQSALKKNATSRLILTYISSAAALTVLHIVLSYACEPFGSDPRLTIFVKSRKHPYYLNGRSLFLITSQVFVACVYLLRNTLKDRTVVRWTSSLSEPSDHTSPLIPMASFITATISMSILAAFAIAAHLVLFGLSRSILLPIVYKIPILPRFIRPFSAHFLKGPMSFVVLAQNWSLVSRAFVVGFMTLLQWEFSESVFDALVAEPVVVSHSVADPALTLISGISSTDDYFKHFAFAELRQFAIDDSTSGSTRRAALFADQKYNPSMWATFARETLLLLGRDYQLFLRKGKPEPAPAKPAPTPKPAPPSAIPATPLVRASVLKPQKQSPLRSALDSLASDGAVASAVEATAVIGATHIPELFKSVSGGPDKSKATAVIPTQPTKKQNSPLAAIANAKKSLESAWVEVGKRTPKVVNDVGAQVRDWWKRERLSKVVESCLPNRKLDALAIDTLCALTSASLTEDKYGVVQRDIPRILEALLSFLSAIEEYQKELNASHPLPTMEDAQNLTPKQLAEISALSVELSKSSDALSEVGDALKDGIVKIVTTFGDRLNAFKFPPRIARKLQGFIDYH</sequence>
<comment type="similarity">
    <text evidence="3">Belongs to the NDC1 family.</text>
</comment>
<dbReference type="InterPro" id="IPR019049">
    <property type="entry name" value="Nucleoporin_prot_Ndc1/Nup"/>
</dbReference>